<organism evidence="2 3">
    <name type="scientific">Trichonephila clavipes</name>
    <name type="common">Golden silk orbweaver</name>
    <name type="synonym">Nephila clavipes</name>
    <dbReference type="NCBI Taxonomy" id="2585209"/>
    <lineage>
        <taxon>Eukaryota</taxon>
        <taxon>Metazoa</taxon>
        <taxon>Ecdysozoa</taxon>
        <taxon>Arthropoda</taxon>
        <taxon>Chelicerata</taxon>
        <taxon>Arachnida</taxon>
        <taxon>Araneae</taxon>
        <taxon>Araneomorphae</taxon>
        <taxon>Entelegynae</taxon>
        <taxon>Araneoidea</taxon>
        <taxon>Nephilidae</taxon>
        <taxon>Trichonephila</taxon>
    </lineage>
</organism>
<dbReference type="AlphaFoldDB" id="A0A8X6RU54"/>
<comment type="caution">
    <text evidence="2">The sequence shown here is derived from an EMBL/GenBank/DDBJ whole genome shotgun (WGS) entry which is preliminary data.</text>
</comment>
<proteinExistence type="predicted"/>
<feature type="compositionally biased region" description="Basic and acidic residues" evidence="1">
    <location>
        <begin position="1"/>
        <end position="12"/>
    </location>
</feature>
<reference evidence="2" key="1">
    <citation type="submission" date="2020-08" db="EMBL/GenBank/DDBJ databases">
        <title>Multicomponent nature underlies the extraordinary mechanical properties of spider dragline silk.</title>
        <authorList>
            <person name="Kono N."/>
            <person name="Nakamura H."/>
            <person name="Mori M."/>
            <person name="Yoshida Y."/>
            <person name="Ohtoshi R."/>
            <person name="Malay A.D."/>
            <person name="Moran D.A.P."/>
            <person name="Tomita M."/>
            <person name="Numata K."/>
            <person name="Arakawa K."/>
        </authorList>
    </citation>
    <scope>NUCLEOTIDE SEQUENCE</scope>
</reference>
<dbReference type="EMBL" id="BMAU01021192">
    <property type="protein sequence ID" value="GFX96540.1"/>
    <property type="molecule type" value="Genomic_DNA"/>
</dbReference>
<dbReference type="Proteomes" id="UP000887159">
    <property type="component" value="Unassembled WGS sequence"/>
</dbReference>
<evidence type="ECO:0000313" key="3">
    <source>
        <dbReference type="Proteomes" id="UP000887159"/>
    </source>
</evidence>
<name>A0A8X6RU54_TRICX</name>
<protein>
    <submittedName>
        <fullName evidence="2">Uncharacterized protein</fullName>
    </submittedName>
</protein>
<evidence type="ECO:0000313" key="2">
    <source>
        <dbReference type="EMBL" id="GFX96540.1"/>
    </source>
</evidence>
<gene>
    <name evidence="2" type="ORF">TNCV_1442141</name>
</gene>
<accession>A0A8X6RU54</accession>
<evidence type="ECO:0000256" key="1">
    <source>
        <dbReference type="SAM" id="MobiDB-lite"/>
    </source>
</evidence>
<feature type="region of interest" description="Disordered" evidence="1">
    <location>
        <begin position="1"/>
        <end position="51"/>
    </location>
</feature>
<feature type="compositionally biased region" description="Basic and acidic residues" evidence="1">
    <location>
        <begin position="28"/>
        <end position="44"/>
    </location>
</feature>
<keyword evidence="3" id="KW-1185">Reference proteome</keyword>
<sequence length="135" mass="15407">MTRRVENRERSRGYARFVKPVFTNDSKPLGKKENITREPRDREASTPGSLLYDNGIPSARAVYEPSSKTKWYRVPDSLQIHIHRESSPLISKYHCRVPPNSGQGACYPHPAKQTLLYTEESGTKLTGLLEYSPLF</sequence>